<dbReference type="EMBL" id="JAHBAY010000018">
    <property type="protein sequence ID" value="MBT0773612.1"/>
    <property type="molecule type" value="Genomic_DNA"/>
</dbReference>
<evidence type="ECO:0000259" key="1">
    <source>
        <dbReference type="PROSITE" id="PS50851"/>
    </source>
</evidence>
<dbReference type="RefSeq" id="WP_214160149.1">
    <property type="nucleotide sequence ID" value="NZ_JAHBAY010000018.1"/>
</dbReference>
<dbReference type="InterPro" id="IPR036061">
    <property type="entry name" value="CheW-like_dom_sf"/>
</dbReference>
<dbReference type="SUPFAM" id="SSF50341">
    <property type="entry name" value="CheW-like"/>
    <property type="match status" value="1"/>
</dbReference>
<keyword evidence="3" id="KW-1185">Reference proteome</keyword>
<dbReference type="PROSITE" id="PS50851">
    <property type="entry name" value="CHEW"/>
    <property type="match status" value="1"/>
</dbReference>
<proteinExistence type="predicted"/>
<feature type="domain" description="CheW-like" evidence="1">
    <location>
        <begin position="11"/>
        <end position="149"/>
    </location>
</feature>
<comment type="caution">
    <text evidence="2">The sequence shown here is derived from an EMBL/GenBank/DDBJ whole genome shotgun (WGS) entry which is preliminary data.</text>
</comment>
<dbReference type="PANTHER" id="PTHR22617:SF43">
    <property type="entry name" value="PROTEIN PILI"/>
    <property type="match status" value="1"/>
</dbReference>
<dbReference type="InterPro" id="IPR039315">
    <property type="entry name" value="CheW"/>
</dbReference>
<dbReference type="Proteomes" id="UP001197247">
    <property type="component" value="Unassembled WGS sequence"/>
</dbReference>
<dbReference type="Gene3D" id="2.40.50.180">
    <property type="entry name" value="CheA-289, Domain 4"/>
    <property type="match status" value="1"/>
</dbReference>
<protein>
    <submittedName>
        <fullName evidence="2">Purine-binding chemotaxis protein CheW</fullName>
    </submittedName>
</protein>
<dbReference type="Gene3D" id="2.30.30.40">
    <property type="entry name" value="SH3 Domains"/>
    <property type="match status" value="1"/>
</dbReference>
<evidence type="ECO:0000313" key="2">
    <source>
        <dbReference type="EMBL" id="MBT0773612.1"/>
    </source>
</evidence>
<dbReference type="PANTHER" id="PTHR22617">
    <property type="entry name" value="CHEMOTAXIS SENSOR HISTIDINE KINASE-RELATED"/>
    <property type="match status" value="1"/>
</dbReference>
<name>A0ABS5TS46_9ACTN</name>
<sequence>MKPGVDQGVRGVSLLVCGTGGKTFAVPLGAVRETLRPLPVSPVPGMPGFVLGVARVRGSAVPVVDAGVLTGGRPVEATRWITLSADAHRSVALAVAAVTGIRTLPMSDLEQLPPLLGGEGPQLFSGIASRDGEFLLALEASHLVPDGLWDRLAGVTSS</sequence>
<dbReference type="InterPro" id="IPR002545">
    <property type="entry name" value="CheW-lke_dom"/>
</dbReference>
<gene>
    <name evidence="2" type="ORF">KIH74_32005</name>
</gene>
<reference evidence="2 3" key="1">
    <citation type="submission" date="2021-05" db="EMBL/GenBank/DDBJ databases">
        <title>Kineosporia and Streptomyces sp. nov. two new marine actinobacteria isolated from Coral.</title>
        <authorList>
            <person name="Buangrab K."/>
            <person name="Sutthacheep M."/>
            <person name="Yeemin T."/>
            <person name="Harunari E."/>
            <person name="Igarashi Y."/>
            <person name="Kanchanasin P."/>
            <person name="Tanasupawat S."/>
            <person name="Phongsopitanun W."/>
        </authorList>
    </citation>
    <scope>NUCLEOTIDE SEQUENCE [LARGE SCALE GENOMIC DNA]</scope>
    <source>
        <strain evidence="2 3">J2-2</strain>
    </source>
</reference>
<evidence type="ECO:0000313" key="3">
    <source>
        <dbReference type="Proteomes" id="UP001197247"/>
    </source>
</evidence>
<dbReference type="Pfam" id="PF01584">
    <property type="entry name" value="CheW"/>
    <property type="match status" value="1"/>
</dbReference>
<accession>A0ABS5TS46</accession>
<dbReference type="SMART" id="SM00260">
    <property type="entry name" value="CheW"/>
    <property type="match status" value="1"/>
</dbReference>
<organism evidence="2 3">
    <name type="scientific">Kineosporia corallincola</name>
    <dbReference type="NCBI Taxonomy" id="2835133"/>
    <lineage>
        <taxon>Bacteria</taxon>
        <taxon>Bacillati</taxon>
        <taxon>Actinomycetota</taxon>
        <taxon>Actinomycetes</taxon>
        <taxon>Kineosporiales</taxon>
        <taxon>Kineosporiaceae</taxon>
        <taxon>Kineosporia</taxon>
    </lineage>
</organism>